<dbReference type="PROSITE" id="PS51318">
    <property type="entry name" value="TAT"/>
    <property type="match status" value="1"/>
</dbReference>
<dbReference type="Proteomes" id="UP000199103">
    <property type="component" value="Chromosome I"/>
</dbReference>
<dbReference type="Gene3D" id="1.20.1260.10">
    <property type="match status" value="1"/>
</dbReference>
<evidence type="ECO:0000313" key="3">
    <source>
        <dbReference type="Proteomes" id="UP000199103"/>
    </source>
</evidence>
<dbReference type="PANTHER" id="PTHR31694">
    <property type="entry name" value="DESICCATION-LIKE PROTEIN"/>
    <property type="match status" value="1"/>
</dbReference>
<organism evidence="2 3">
    <name type="scientific">Microlunatus soli</name>
    <dbReference type="NCBI Taxonomy" id="630515"/>
    <lineage>
        <taxon>Bacteria</taxon>
        <taxon>Bacillati</taxon>
        <taxon>Actinomycetota</taxon>
        <taxon>Actinomycetes</taxon>
        <taxon>Propionibacteriales</taxon>
        <taxon>Propionibacteriaceae</taxon>
        <taxon>Microlunatus</taxon>
    </lineage>
</organism>
<dbReference type="SUPFAM" id="SSF47240">
    <property type="entry name" value="Ferritin-like"/>
    <property type="match status" value="1"/>
</dbReference>
<dbReference type="InterPro" id="IPR012347">
    <property type="entry name" value="Ferritin-like"/>
</dbReference>
<feature type="region of interest" description="Disordered" evidence="1">
    <location>
        <begin position="1"/>
        <end position="23"/>
    </location>
</feature>
<dbReference type="STRING" id="630515.SAMN04489812_4542"/>
<dbReference type="InterPro" id="IPR052965">
    <property type="entry name" value="Pigment-catalase-like"/>
</dbReference>
<dbReference type="EMBL" id="LT629772">
    <property type="protein sequence ID" value="SDT19969.1"/>
    <property type="molecule type" value="Genomic_DNA"/>
</dbReference>
<dbReference type="RefSeq" id="WP_091527636.1">
    <property type="nucleotide sequence ID" value="NZ_LT629772.1"/>
</dbReference>
<protein>
    <submittedName>
        <fullName evidence="2">Ferritin-like domain-containing protein</fullName>
    </submittedName>
</protein>
<dbReference type="InterPro" id="IPR009078">
    <property type="entry name" value="Ferritin-like_SF"/>
</dbReference>
<dbReference type="PANTHER" id="PTHR31694:SF26">
    <property type="entry name" value="OS05G0151100 PROTEIN"/>
    <property type="match status" value="1"/>
</dbReference>
<dbReference type="Pfam" id="PF13668">
    <property type="entry name" value="Ferritin_2"/>
    <property type="match status" value="1"/>
</dbReference>
<reference evidence="2 3" key="1">
    <citation type="submission" date="2016-10" db="EMBL/GenBank/DDBJ databases">
        <authorList>
            <person name="de Groot N.N."/>
        </authorList>
    </citation>
    <scope>NUCLEOTIDE SEQUENCE [LARGE SCALE GENOMIC DNA]</scope>
    <source>
        <strain evidence="2 3">DSM 21800</strain>
    </source>
</reference>
<dbReference type="InterPro" id="IPR006311">
    <property type="entry name" value="TAT_signal"/>
</dbReference>
<accession>A0A1H1YFC9</accession>
<dbReference type="OrthoDB" id="954262at2"/>
<gene>
    <name evidence="2" type="ORF">SAMN04489812_4542</name>
</gene>
<keyword evidence="3" id="KW-1185">Reference proteome</keyword>
<evidence type="ECO:0000313" key="2">
    <source>
        <dbReference type="EMBL" id="SDT19969.1"/>
    </source>
</evidence>
<dbReference type="AlphaFoldDB" id="A0A1H1YFC9"/>
<proteinExistence type="predicted"/>
<evidence type="ECO:0000256" key="1">
    <source>
        <dbReference type="SAM" id="MobiDB-lite"/>
    </source>
</evidence>
<dbReference type="CDD" id="cd00657">
    <property type="entry name" value="Ferritin_like"/>
    <property type="match status" value="1"/>
</dbReference>
<sequence length="224" mass="24277">MTDQVSAAGGSPQDGPPEVFDGKPVINFRDNDVRRRFLKTAAVIGAGSTLAAATRMDSRAWGDSKTNDLDILNYALTLEYLEADFYTQGIQGDALSGRALELIKPIRDHEQEHVKAVKATIKDLGGKAVDKPKFKYPEGTFTSRSKFLKTASTFEELGVTAYHGQVARVKDGDILAAAASIAGVESRHAAVLAYLIEGDPFPEPFEKRMTMDQVLAAAKPFIKS</sequence>
<name>A0A1H1YFC9_9ACTN</name>